<dbReference type="GO" id="GO:0006508">
    <property type="term" value="P:proteolysis"/>
    <property type="evidence" value="ECO:0007669"/>
    <property type="project" value="UniProtKB-KW"/>
</dbReference>
<dbReference type="InterPro" id="IPR050570">
    <property type="entry name" value="Cell_wall_metabolism_enzyme"/>
</dbReference>
<dbReference type="GO" id="GO:0042834">
    <property type="term" value="F:peptidoglycan binding"/>
    <property type="evidence" value="ECO:0007669"/>
    <property type="project" value="InterPro"/>
</dbReference>
<evidence type="ECO:0000256" key="3">
    <source>
        <dbReference type="ARBA" id="ARBA00022670"/>
    </source>
</evidence>
<dbReference type="PROSITE" id="PS51782">
    <property type="entry name" value="LYSM"/>
    <property type="match status" value="1"/>
</dbReference>
<keyword evidence="4" id="KW-0479">Metal-binding</keyword>
<feature type="domain" description="LysM" evidence="9">
    <location>
        <begin position="112"/>
        <end position="160"/>
    </location>
</feature>
<name>A0AB33Z219_9GAMM</name>
<evidence type="ECO:0000256" key="1">
    <source>
        <dbReference type="ARBA" id="ARBA00001947"/>
    </source>
</evidence>
<evidence type="ECO:0000256" key="7">
    <source>
        <dbReference type="ARBA" id="ARBA00023049"/>
    </source>
</evidence>
<dbReference type="InterPro" id="IPR007340">
    <property type="entry name" value="LysM_Opacity-associatedA"/>
</dbReference>
<evidence type="ECO:0000313" key="10">
    <source>
        <dbReference type="EMBL" id="EPD13350.1"/>
    </source>
</evidence>
<dbReference type="RefSeq" id="WP_015005070.1">
    <property type="nucleotide sequence ID" value="NZ_KE646807.1"/>
</dbReference>
<evidence type="ECO:0000256" key="6">
    <source>
        <dbReference type="ARBA" id="ARBA00022833"/>
    </source>
</evidence>
<gene>
    <name evidence="10" type="ORF">L196_06895</name>
</gene>
<keyword evidence="8" id="KW-0812">Transmembrane</keyword>
<accession>A0AB33Z219</accession>
<evidence type="ECO:0000256" key="2">
    <source>
        <dbReference type="ARBA" id="ARBA00004196"/>
    </source>
</evidence>
<dbReference type="PANTHER" id="PTHR21666">
    <property type="entry name" value="PEPTIDASE-RELATED"/>
    <property type="match status" value="1"/>
</dbReference>
<dbReference type="Proteomes" id="UP000015462">
    <property type="component" value="Unassembled WGS sequence"/>
</dbReference>
<dbReference type="InterPro" id="IPR011055">
    <property type="entry name" value="Dup_hybrid_motif"/>
</dbReference>
<evidence type="ECO:0000259" key="9">
    <source>
        <dbReference type="PROSITE" id="PS51782"/>
    </source>
</evidence>
<evidence type="ECO:0000256" key="4">
    <source>
        <dbReference type="ARBA" id="ARBA00022723"/>
    </source>
</evidence>
<keyword evidence="3" id="KW-0645">Protease</keyword>
<dbReference type="EMBL" id="ASHL01000004">
    <property type="protein sequence ID" value="EPD13350.1"/>
    <property type="molecule type" value="Genomic_DNA"/>
</dbReference>
<protein>
    <submittedName>
        <fullName evidence="10">M23 peptidase domain-containing protein</fullName>
    </submittedName>
</protein>
<dbReference type="Gene3D" id="2.70.70.10">
    <property type="entry name" value="Glucose Permease (Domain IIA)"/>
    <property type="match status" value="1"/>
</dbReference>
<evidence type="ECO:0000256" key="8">
    <source>
        <dbReference type="SAM" id="Phobius"/>
    </source>
</evidence>
<feature type="transmembrane region" description="Helical" evidence="8">
    <location>
        <begin position="27"/>
        <end position="44"/>
    </location>
</feature>
<dbReference type="Pfam" id="PF19425">
    <property type="entry name" value="Csd3_N2"/>
    <property type="match status" value="1"/>
</dbReference>
<evidence type="ECO:0000313" key="11">
    <source>
        <dbReference type="Proteomes" id="UP000015462"/>
    </source>
</evidence>
<reference evidence="10 11" key="1">
    <citation type="journal article" date="2013" name="Genome Announc.">
        <title>Genome Sequence of the Pyrene- and Fluoranthene-Degrading Bacterium Cycloclasticus sp. Strain PY97M.</title>
        <authorList>
            <person name="Cui Z."/>
            <person name="Xu G."/>
            <person name="Li Q."/>
            <person name="Gao W."/>
            <person name="Zheng L."/>
        </authorList>
    </citation>
    <scope>NUCLEOTIDE SEQUENCE [LARGE SCALE GENOMIC DNA]</scope>
    <source>
        <strain evidence="10 11">PY97M</strain>
    </source>
</reference>
<proteinExistence type="predicted"/>
<evidence type="ECO:0000256" key="5">
    <source>
        <dbReference type="ARBA" id="ARBA00022801"/>
    </source>
</evidence>
<keyword evidence="11" id="KW-1185">Reference proteome</keyword>
<dbReference type="FunFam" id="2.70.70.10:FF:000002">
    <property type="entry name" value="Murein DD-endopeptidase MepM"/>
    <property type="match status" value="1"/>
</dbReference>
<dbReference type="InterPro" id="IPR045834">
    <property type="entry name" value="Csd3_N2"/>
</dbReference>
<dbReference type="InterPro" id="IPR018392">
    <property type="entry name" value="LysM"/>
</dbReference>
<dbReference type="Gene3D" id="3.10.450.350">
    <property type="match status" value="2"/>
</dbReference>
<keyword evidence="5" id="KW-0378">Hydrolase</keyword>
<dbReference type="GO" id="GO:0046872">
    <property type="term" value="F:metal ion binding"/>
    <property type="evidence" value="ECO:0007669"/>
    <property type="project" value="UniProtKB-KW"/>
</dbReference>
<keyword evidence="8" id="KW-1133">Transmembrane helix</keyword>
<dbReference type="CDD" id="cd12797">
    <property type="entry name" value="M23_peptidase"/>
    <property type="match status" value="1"/>
</dbReference>
<keyword evidence="7" id="KW-0482">Metalloprotease</keyword>
<comment type="cofactor">
    <cofactor evidence="1">
        <name>Zn(2+)</name>
        <dbReference type="ChEBI" id="CHEBI:29105"/>
    </cofactor>
</comment>
<dbReference type="AlphaFoldDB" id="A0AB33Z219"/>
<sequence>MMKSSLINRDFKTPISPRRYNSKKARLITMLLTTIVMLGIALYFKNATDPNQASLSTKPTNNQHVVSIDLPERSSDDFSAPTLSIVKHKTAPLTAPTNTAKITGSSEKISWKEYTIKPGDSLAKIFNHLNYSATTLHNIIQLGEQTQALKKIRPGQTLRFAQNADGECVSLEYDLDQIKTLRIETIDNDFAATVIEKPVEVSHAVASADINNSLFYDAKQVGVSDKTIMELANIFGWDIDFTQGLRQGDSFSLLYESKSINGKRIENGPILAAEFINRGNKYQAVRFTDKDGNTEYFSPDGKSMRKTFLRNPIDFARVSSHFNLRRKHPVLNRIRAHKGVDYAASTGTPIRSTGDGKIIFRGIKGGYGRVVIVQHGQKYSSLYAHMSKYGRYKKGSHIKQGQIVGYVGMSGLVTGPHLHYELRVNGVHRNPLTTKFPAAEPINKNLLAEFKNQTSPLLAQLALAKKTQLALK</sequence>
<dbReference type="PANTHER" id="PTHR21666:SF288">
    <property type="entry name" value="CELL DIVISION PROTEIN YTFB"/>
    <property type="match status" value="1"/>
</dbReference>
<dbReference type="InterPro" id="IPR016047">
    <property type="entry name" value="M23ase_b-sheet_dom"/>
</dbReference>
<comment type="caution">
    <text evidence="10">The sequence shown here is derived from an EMBL/GenBank/DDBJ whole genome shotgun (WGS) entry which is preliminary data.</text>
</comment>
<comment type="subcellular location">
    <subcellularLocation>
        <location evidence="2">Cell envelope</location>
    </subcellularLocation>
</comment>
<keyword evidence="6" id="KW-0862">Zinc</keyword>
<dbReference type="GO" id="GO:0004222">
    <property type="term" value="F:metalloendopeptidase activity"/>
    <property type="evidence" value="ECO:0007669"/>
    <property type="project" value="TreeGrafter"/>
</dbReference>
<keyword evidence="8" id="KW-0472">Membrane</keyword>
<dbReference type="Pfam" id="PF04225">
    <property type="entry name" value="LysM_OapA"/>
    <property type="match status" value="1"/>
</dbReference>
<organism evidence="10 11">
    <name type="scientific">Cycloclasticus pugetii</name>
    <dbReference type="NCBI Taxonomy" id="34068"/>
    <lineage>
        <taxon>Bacteria</taxon>
        <taxon>Pseudomonadati</taxon>
        <taxon>Pseudomonadota</taxon>
        <taxon>Gammaproteobacteria</taxon>
        <taxon>Thiotrichales</taxon>
        <taxon>Piscirickettsiaceae</taxon>
        <taxon>Cycloclasticus</taxon>
    </lineage>
</organism>
<dbReference type="GO" id="GO:0030313">
    <property type="term" value="C:cell envelope"/>
    <property type="evidence" value="ECO:0007669"/>
    <property type="project" value="UniProtKB-SubCell"/>
</dbReference>
<dbReference type="SUPFAM" id="SSF51261">
    <property type="entry name" value="Duplicated hybrid motif"/>
    <property type="match status" value="1"/>
</dbReference>
<dbReference type="Pfam" id="PF01551">
    <property type="entry name" value="Peptidase_M23"/>
    <property type="match status" value="1"/>
</dbReference>